<feature type="domain" description="C2H2-type" evidence="19">
    <location>
        <begin position="639"/>
        <end position="662"/>
    </location>
</feature>
<gene>
    <name evidence="21" type="ORF">D623_10017581</name>
</gene>
<keyword evidence="15" id="KW-0156">Chromatin regulator</keyword>
<dbReference type="FunFam" id="3.30.160.60:FF:000383">
    <property type="entry name" value="Uncharacterized protein"/>
    <property type="match status" value="1"/>
</dbReference>
<dbReference type="SMART" id="SM00349">
    <property type="entry name" value="KRAB"/>
    <property type="match status" value="1"/>
</dbReference>
<dbReference type="InterPro" id="IPR011011">
    <property type="entry name" value="Znf_FYVE_PHD"/>
</dbReference>
<evidence type="ECO:0000256" key="6">
    <source>
        <dbReference type="ARBA" id="ARBA00022771"/>
    </source>
</evidence>
<keyword evidence="8" id="KW-0805">Transcription regulation</keyword>
<feature type="binding site" evidence="13">
    <location>
        <position position="237"/>
    </location>
    <ligand>
        <name>Zn(2+)</name>
        <dbReference type="ChEBI" id="CHEBI:29105"/>
        <label>1</label>
    </ligand>
</feature>
<keyword evidence="4 13" id="KW-0479">Metal-binding</keyword>
<dbReference type="GO" id="GO:0005634">
    <property type="term" value="C:nucleus"/>
    <property type="evidence" value="ECO:0007669"/>
    <property type="project" value="UniProtKB-SubCell"/>
</dbReference>
<feature type="site" description="Histone H3K4me3 binding" evidence="12">
    <location>
        <position position="223"/>
    </location>
</feature>
<reference evidence="21 22" key="1">
    <citation type="journal article" date="2013" name="Nat. Commun.">
        <title>Genome analysis reveals insights into physiology and longevity of the Brandt's bat Myotis brandtii.</title>
        <authorList>
            <person name="Seim I."/>
            <person name="Fang X."/>
            <person name="Xiong Z."/>
            <person name="Lobanov A.V."/>
            <person name="Huang Z."/>
            <person name="Ma S."/>
            <person name="Feng Y."/>
            <person name="Turanov A.A."/>
            <person name="Zhu Y."/>
            <person name="Lenz T.L."/>
            <person name="Gerashchenko M.V."/>
            <person name="Fan D."/>
            <person name="Hee Yim S."/>
            <person name="Yao X."/>
            <person name="Jordan D."/>
            <person name="Xiong Y."/>
            <person name="Ma Y."/>
            <person name="Lyapunov A.N."/>
            <person name="Chen G."/>
            <person name="Kulakova O.I."/>
            <person name="Sun Y."/>
            <person name="Lee S.G."/>
            <person name="Bronson R.T."/>
            <person name="Moskalev A.A."/>
            <person name="Sunyaev S.R."/>
            <person name="Zhang G."/>
            <person name="Krogh A."/>
            <person name="Wang J."/>
            <person name="Gladyshev V.N."/>
        </authorList>
    </citation>
    <scope>NUCLEOTIDE SEQUENCE [LARGE SCALE GENOMIC DNA]</scope>
</reference>
<comment type="function">
    <text evidence="15">Component of an histone acetyltransferase complex.</text>
</comment>
<dbReference type="GO" id="GO:0006325">
    <property type="term" value="P:chromatin organization"/>
    <property type="evidence" value="ECO:0007669"/>
    <property type="project" value="UniProtKB-KW"/>
</dbReference>
<keyword evidence="7 13" id="KW-0862">Zinc</keyword>
<evidence type="ECO:0000256" key="16">
    <source>
        <dbReference type="SAM" id="Coils"/>
    </source>
</evidence>
<dbReference type="SMART" id="SM00249">
    <property type="entry name" value="PHD"/>
    <property type="match status" value="1"/>
</dbReference>
<evidence type="ECO:0000313" key="21">
    <source>
        <dbReference type="EMBL" id="EPQ15939.1"/>
    </source>
</evidence>
<dbReference type="Pfam" id="PF01352">
    <property type="entry name" value="KRAB"/>
    <property type="match status" value="1"/>
</dbReference>
<dbReference type="GO" id="GO:0003677">
    <property type="term" value="F:DNA binding"/>
    <property type="evidence" value="ECO:0007669"/>
    <property type="project" value="UniProtKB-KW"/>
</dbReference>
<accession>S7NEY8</accession>
<dbReference type="InterPro" id="IPR036236">
    <property type="entry name" value="Znf_C2H2_sf"/>
</dbReference>
<dbReference type="SMART" id="SM01408">
    <property type="entry name" value="ING"/>
    <property type="match status" value="1"/>
</dbReference>
<feature type="coiled-coil region" evidence="16">
    <location>
        <begin position="37"/>
        <end position="64"/>
    </location>
</feature>
<dbReference type="SMART" id="SM00355">
    <property type="entry name" value="ZnF_C2H2"/>
    <property type="match status" value="4"/>
</dbReference>
<feature type="compositionally biased region" description="Basic and acidic residues" evidence="17">
    <location>
        <begin position="357"/>
        <end position="367"/>
    </location>
</feature>
<dbReference type="InterPro" id="IPR028643">
    <property type="entry name" value="ING1_PHD_Znf"/>
</dbReference>
<feature type="binding site" evidence="13">
    <location>
        <position position="240"/>
    </location>
    <ligand>
        <name>Zn(2+)</name>
        <dbReference type="ChEBI" id="CHEBI:29105"/>
        <label>1</label>
    </ligand>
</feature>
<dbReference type="InterPro" id="IPR036051">
    <property type="entry name" value="KRAB_dom_sf"/>
</dbReference>
<organism evidence="21 22">
    <name type="scientific">Myotis brandtii</name>
    <name type="common">Brandt's bat</name>
    <dbReference type="NCBI Taxonomy" id="109478"/>
    <lineage>
        <taxon>Eukaryota</taxon>
        <taxon>Metazoa</taxon>
        <taxon>Chordata</taxon>
        <taxon>Craniata</taxon>
        <taxon>Vertebrata</taxon>
        <taxon>Euteleostomi</taxon>
        <taxon>Mammalia</taxon>
        <taxon>Eutheria</taxon>
        <taxon>Laurasiatheria</taxon>
        <taxon>Chiroptera</taxon>
        <taxon>Yangochiroptera</taxon>
        <taxon>Vespertilionidae</taxon>
        <taxon>Myotis</taxon>
    </lineage>
</organism>
<dbReference type="CDD" id="cd15584">
    <property type="entry name" value="PHD_ING1_2"/>
    <property type="match status" value="1"/>
</dbReference>
<evidence type="ECO:0000259" key="19">
    <source>
        <dbReference type="PROSITE" id="PS50157"/>
    </source>
</evidence>
<feature type="binding site" evidence="13">
    <location>
        <position position="253"/>
    </location>
    <ligand>
        <name>Zn(2+)</name>
        <dbReference type="ChEBI" id="CHEBI:29105"/>
        <label>2</label>
    </ligand>
</feature>
<evidence type="ECO:0000259" key="20">
    <source>
        <dbReference type="PROSITE" id="PS50805"/>
    </source>
</evidence>
<dbReference type="SUPFAM" id="SSF109640">
    <property type="entry name" value="KRAB domain (Kruppel-associated box)"/>
    <property type="match status" value="1"/>
</dbReference>
<keyword evidence="10" id="KW-0804">Transcription</keyword>
<dbReference type="PANTHER" id="PTHR10333">
    <property type="entry name" value="INHIBITOR OF GROWTH PROTEIN"/>
    <property type="match status" value="1"/>
</dbReference>
<dbReference type="PROSITE" id="PS01359">
    <property type="entry name" value="ZF_PHD_1"/>
    <property type="match status" value="1"/>
</dbReference>
<feature type="binding site" evidence="13">
    <location>
        <position position="226"/>
    </location>
    <ligand>
        <name>Zn(2+)</name>
        <dbReference type="ChEBI" id="CHEBI:29105"/>
        <label>2</label>
    </ligand>
</feature>
<dbReference type="PROSITE" id="PS50016">
    <property type="entry name" value="ZF_PHD_2"/>
    <property type="match status" value="1"/>
</dbReference>
<dbReference type="InterPro" id="IPR013087">
    <property type="entry name" value="Znf_C2H2_type"/>
</dbReference>
<dbReference type="PROSITE" id="PS50157">
    <property type="entry name" value="ZINC_FINGER_C2H2_2"/>
    <property type="match status" value="4"/>
</dbReference>
<comment type="subcellular location">
    <subcellularLocation>
        <location evidence="1 15">Nucleus</location>
    </subcellularLocation>
</comment>
<feature type="region of interest" description="Disordered" evidence="17">
    <location>
        <begin position="343"/>
        <end position="457"/>
    </location>
</feature>
<evidence type="ECO:0000256" key="12">
    <source>
        <dbReference type="PIRSR" id="PIRSR628651-50"/>
    </source>
</evidence>
<dbReference type="SUPFAM" id="SSF57667">
    <property type="entry name" value="beta-beta-alpha zinc fingers"/>
    <property type="match status" value="3"/>
</dbReference>
<dbReference type="FunFam" id="3.30.160.60:FF:000624">
    <property type="entry name" value="zinc finger protein 697"/>
    <property type="match status" value="1"/>
</dbReference>
<dbReference type="GO" id="GO:0008270">
    <property type="term" value="F:zinc ion binding"/>
    <property type="evidence" value="ECO:0007669"/>
    <property type="project" value="UniProtKB-KW"/>
</dbReference>
<evidence type="ECO:0000256" key="17">
    <source>
        <dbReference type="SAM" id="MobiDB-lite"/>
    </source>
</evidence>
<evidence type="ECO:0000256" key="13">
    <source>
        <dbReference type="PIRSR" id="PIRSR628651-51"/>
    </source>
</evidence>
<feature type="domain" description="C2H2-type" evidence="19">
    <location>
        <begin position="583"/>
        <end position="610"/>
    </location>
</feature>
<feature type="binding site" evidence="13">
    <location>
        <position position="215"/>
    </location>
    <ligand>
        <name>Zn(2+)</name>
        <dbReference type="ChEBI" id="CHEBI:29105"/>
        <label>1</label>
    </ligand>
</feature>
<feature type="site" description="Histone H3K4me3 binding" evidence="12">
    <location>
        <position position="212"/>
    </location>
</feature>
<evidence type="ECO:0000256" key="5">
    <source>
        <dbReference type="ARBA" id="ARBA00022737"/>
    </source>
</evidence>
<evidence type="ECO:0000256" key="4">
    <source>
        <dbReference type="ARBA" id="ARBA00022723"/>
    </source>
</evidence>
<dbReference type="InterPro" id="IPR028651">
    <property type="entry name" value="ING_fam"/>
</dbReference>
<feature type="region of interest" description="Disordered" evidence="17">
    <location>
        <begin position="119"/>
        <end position="206"/>
    </location>
</feature>
<dbReference type="InterPro" id="IPR019786">
    <property type="entry name" value="Zinc_finger_PHD-type_CS"/>
</dbReference>
<dbReference type="Gene3D" id="3.30.40.10">
    <property type="entry name" value="Zinc/RING finger domain, C3HC4 (zinc finger)"/>
    <property type="match status" value="1"/>
</dbReference>
<keyword evidence="22" id="KW-1185">Reference proteome</keyword>
<dbReference type="InterPro" id="IPR001965">
    <property type="entry name" value="Znf_PHD"/>
</dbReference>
<dbReference type="Proteomes" id="UP000052978">
    <property type="component" value="Unassembled WGS sequence"/>
</dbReference>
<evidence type="ECO:0000256" key="8">
    <source>
        <dbReference type="ARBA" id="ARBA00023015"/>
    </source>
</evidence>
<protein>
    <recommendedName>
        <fullName evidence="15">Inhibitor of growth protein</fullName>
    </recommendedName>
</protein>
<dbReference type="AlphaFoldDB" id="S7NEY8"/>
<keyword evidence="16" id="KW-0175">Coiled coil</keyword>
<keyword evidence="9" id="KW-0238">DNA-binding</keyword>
<dbReference type="Pfam" id="PF12998">
    <property type="entry name" value="ING"/>
    <property type="match status" value="1"/>
</dbReference>
<feature type="domain" description="C2H2-type" evidence="19">
    <location>
        <begin position="611"/>
        <end position="638"/>
    </location>
</feature>
<dbReference type="GO" id="GO:0042802">
    <property type="term" value="F:identical protein binding"/>
    <property type="evidence" value="ECO:0007669"/>
    <property type="project" value="UniProtKB-ARBA"/>
</dbReference>
<proteinExistence type="inferred from homology"/>
<feature type="compositionally biased region" description="Polar residues" evidence="17">
    <location>
        <begin position="523"/>
        <end position="533"/>
    </location>
</feature>
<evidence type="ECO:0000256" key="14">
    <source>
        <dbReference type="PROSITE-ProRule" id="PRU00042"/>
    </source>
</evidence>
<feature type="domain" description="KRAB" evidence="20">
    <location>
        <begin position="276"/>
        <end position="355"/>
    </location>
</feature>
<dbReference type="InterPro" id="IPR001909">
    <property type="entry name" value="KRAB"/>
</dbReference>
<dbReference type="eggNOG" id="KOG1721">
    <property type="taxonomic scope" value="Eukaryota"/>
</dbReference>
<evidence type="ECO:0000313" key="22">
    <source>
        <dbReference type="Proteomes" id="UP000052978"/>
    </source>
</evidence>
<dbReference type="FunFam" id="3.30.40.10:FF:000021">
    <property type="entry name" value="Inhibitor of growth 2b"/>
    <property type="match status" value="1"/>
</dbReference>
<sequence>MLSPANREQIHLVNYVENYLDSIESLPLDLQRNVSLMREVDAKYQEILKELDEYDEKFKRETDSNQKRRALHCIQRALIRSQELGDEKIQIVSQMVELVENSTRQVDSHVGLLEAHLEVNDTTGHSGNAGQDKSKNETITQAEKPSTKRSRSQSNDENRENAANNHDRDDITSGTPKKKKAKTSKKKKRPEAKAEREASPADLPIDPNEPTYCLCNQVSYGEMIGCDNDECPIEWFHFSCVGLNHKPKGKWYCPKCRGEKEKTMDKALEKLKPDAVTFKDVALNFTKEEWTLLAPEQRALYRDVMLENIRNLASVGEVIRQETKVSASRQDILAKNTVREANRVRFTSNSPTPGGHLDGHRAEEPHRWRGQKGRRVAAAQEKDGRLVPVCETREKLAPPQGDPTRKHTPQNILHPDCVLRSNHKTSENSEDDRGLRQRVRSAPSVRTPTERRSVTPVKNQNRVLPDKTFRGVNVSELGKVFPEDCVLRARETPVQEKVYGSSERENIPRRNPTPAVLMQSYPAQTKNKNNPSGKSFAHVPHAESHRSTRKGEKNYRCQDCGKSYAYHSYFMKHRSIHTGEKPHACQECGKAFRYSLHLKKHLFRHIAEKSHKCKECGRAFHKSWTLTMHTRTHTGERPYKCAECGQGYTNNSSLKSHLKKHS</sequence>
<feature type="domain" description="PHD-type" evidence="18">
    <location>
        <begin position="210"/>
        <end position="259"/>
    </location>
</feature>
<keyword evidence="5" id="KW-0677">Repeat</keyword>
<dbReference type="InterPro" id="IPR013083">
    <property type="entry name" value="Znf_RING/FYVE/PHD"/>
</dbReference>
<feature type="site" description="Histone H3K4me3 binding" evidence="12">
    <location>
        <position position="227"/>
    </location>
</feature>
<comment type="similarity">
    <text evidence="2">Belongs to the krueppel C2H2-type zinc-finger protein family.</text>
</comment>
<feature type="compositionally biased region" description="Basic and acidic residues" evidence="17">
    <location>
        <begin position="540"/>
        <end position="552"/>
    </location>
</feature>
<evidence type="ECO:0000256" key="7">
    <source>
        <dbReference type="ARBA" id="ARBA00022833"/>
    </source>
</evidence>
<feature type="binding site" evidence="13">
    <location>
        <position position="231"/>
    </location>
    <ligand>
        <name>Zn(2+)</name>
        <dbReference type="ChEBI" id="CHEBI:29105"/>
        <label>2</label>
    </ligand>
</feature>
<evidence type="ECO:0000256" key="15">
    <source>
        <dbReference type="RuleBase" id="RU361213"/>
    </source>
</evidence>
<feature type="region of interest" description="Disordered" evidence="17">
    <location>
        <begin position="523"/>
        <end position="552"/>
    </location>
</feature>
<feature type="binding site" evidence="13">
    <location>
        <position position="256"/>
    </location>
    <ligand>
        <name>Zn(2+)</name>
        <dbReference type="ChEBI" id="CHEBI:29105"/>
        <label>2</label>
    </ligand>
</feature>
<feature type="site" description="Histone H3K4me3 binding" evidence="12">
    <location>
        <position position="235"/>
    </location>
</feature>
<feature type="compositionally biased region" description="Basic and acidic residues" evidence="17">
    <location>
        <begin position="380"/>
        <end position="396"/>
    </location>
</feature>
<dbReference type="Gene3D" id="6.10.140.140">
    <property type="match status" value="1"/>
</dbReference>
<keyword evidence="6 14" id="KW-0863">Zinc-finger</keyword>
<feature type="compositionally biased region" description="Basic residues" evidence="17">
    <location>
        <begin position="176"/>
        <end position="190"/>
    </location>
</feature>
<feature type="domain" description="C2H2-type" evidence="19">
    <location>
        <begin position="555"/>
        <end position="582"/>
    </location>
</feature>
<feature type="compositionally biased region" description="Basic and acidic residues" evidence="17">
    <location>
        <begin position="154"/>
        <end position="171"/>
    </location>
</feature>
<comment type="similarity">
    <text evidence="3 15">Belongs to the ING family.</text>
</comment>
<dbReference type="PANTHER" id="PTHR10333:SF85">
    <property type="entry name" value="INHIBITOR OF GROWTH PROTEIN 1"/>
    <property type="match status" value="1"/>
</dbReference>
<dbReference type="InterPro" id="IPR024610">
    <property type="entry name" value="ING_N_histone-binding"/>
</dbReference>
<comment type="subunit">
    <text evidence="15">Component of an histone acetyltransferase complex. Interacts with H3K4me3 and to a lesser extent with H3K4me2.</text>
</comment>
<name>S7NEY8_MYOBR</name>
<evidence type="ECO:0000256" key="1">
    <source>
        <dbReference type="ARBA" id="ARBA00004123"/>
    </source>
</evidence>
<feature type="compositionally biased region" description="Basic and acidic residues" evidence="17">
    <location>
        <begin position="424"/>
        <end position="435"/>
    </location>
</feature>
<dbReference type="InterPro" id="IPR019787">
    <property type="entry name" value="Znf_PHD-finger"/>
</dbReference>
<dbReference type="FunFam" id="3.30.160.60:FF:000016">
    <property type="entry name" value="zinc finger protein 37 homolog"/>
    <property type="match status" value="1"/>
</dbReference>
<evidence type="ECO:0000256" key="10">
    <source>
        <dbReference type="ARBA" id="ARBA00023163"/>
    </source>
</evidence>
<dbReference type="GO" id="GO:0045893">
    <property type="term" value="P:positive regulation of DNA-templated transcription"/>
    <property type="evidence" value="ECO:0007669"/>
    <property type="project" value="TreeGrafter"/>
</dbReference>
<dbReference type="Pfam" id="PF00096">
    <property type="entry name" value="zf-C2H2"/>
    <property type="match status" value="4"/>
</dbReference>
<dbReference type="CDD" id="cd16860">
    <property type="entry name" value="ING_ING1"/>
    <property type="match status" value="1"/>
</dbReference>
<dbReference type="Gene3D" id="6.10.140.1740">
    <property type="match status" value="1"/>
</dbReference>
<dbReference type="CDD" id="cd07765">
    <property type="entry name" value="KRAB_A-box"/>
    <property type="match status" value="1"/>
</dbReference>
<evidence type="ECO:0000256" key="11">
    <source>
        <dbReference type="ARBA" id="ARBA00023242"/>
    </source>
</evidence>
<dbReference type="Gene3D" id="3.30.160.60">
    <property type="entry name" value="Classic Zinc Finger"/>
    <property type="match status" value="4"/>
</dbReference>
<dbReference type="FunFam" id="3.30.160.60:FF:000508">
    <property type="entry name" value="Myeloid zinc finger 1"/>
    <property type="match status" value="1"/>
</dbReference>
<evidence type="ECO:0000256" key="9">
    <source>
        <dbReference type="ARBA" id="ARBA00023125"/>
    </source>
</evidence>
<feature type="compositionally biased region" description="Polar residues" evidence="17">
    <location>
        <begin position="120"/>
        <end position="144"/>
    </location>
</feature>
<dbReference type="PROSITE" id="PS50805">
    <property type="entry name" value="KRAB"/>
    <property type="match status" value="1"/>
</dbReference>
<dbReference type="PROSITE" id="PS00028">
    <property type="entry name" value="ZINC_FINGER_C2H2_1"/>
    <property type="match status" value="4"/>
</dbReference>
<keyword evidence="11 15" id="KW-0539">Nucleus</keyword>
<dbReference type="SUPFAM" id="SSF57903">
    <property type="entry name" value="FYVE/PHD zinc finger"/>
    <property type="match status" value="1"/>
</dbReference>
<evidence type="ECO:0000256" key="2">
    <source>
        <dbReference type="ARBA" id="ARBA00006991"/>
    </source>
</evidence>
<comment type="domain">
    <text evidence="15">The PHD-type zinc finger mediates the binding to H3K4me3.</text>
</comment>
<evidence type="ECO:0000256" key="3">
    <source>
        <dbReference type="ARBA" id="ARBA00010210"/>
    </source>
</evidence>
<dbReference type="EMBL" id="KE164201">
    <property type="protein sequence ID" value="EPQ15939.1"/>
    <property type="molecule type" value="Genomic_DNA"/>
</dbReference>
<evidence type="ECO:0000259" key="18">
    <source>
        <dbReference type="PROSITE" id="PS50016"/>
    </source>
</evidence>
<feature type="binding site" evidence="13">
    <location>
        <position position="213"/>
    </location>
    <ligand>
        <name>Zn(2+)</name>
        <dbReference type="ChEBI" id="CHEBI:29105"/>
        <label>1</label>
    </ligand>
</feature>